<accession>A0A1I8I0R0</accession>
<keyword evidence="10 11" id="KW-0407">Ion channel</keyword>
<dbReference type="WBParaSite" id="maker-uti_cns_0000695-snap-gene-0.11-mRNA-1">
    <property type="protein sequence ID" value="maker-uti_cns_0000695-snap-gene-0.11-mRNA-1"/>
    <property type="gene ID" value="maker-uti_cns_0000695-snap-gene-0.11"/>
</dbReference>
<dbReference type="PANTHER" id="PTHR11690">
    <property type="entry name" value="AMILORIDE-SENSITIVE SODIUM CHANNEL-RELATED"/>
    <property type="match status" value="1"/>
</dbReference>
<evidence type="ECO:0000256" key="11">
    <source>
        <dbReference type="RuleBase" id="RU000679"/>
    </source>
</evidence>
<dbReference type="GO" id="GO:0015280">
    <property type="term" value="F:ligand-gated sodium channel activity"/>
    <property type="evidence" value="ECO:0007669"/>
    <property type="project" value="TreeGrafter"/>
</dbReference>
<name>A0A1I8I0R0_9PLAT</name>
<dbReference type="AlphaFoldDB" id="A0A1I8I0R0"/>
<keyword evidence="7 11" id="KW-0406">Ion transport</keyword>
<dbReference type="InterPro" id="IPR001873">
    <property type="entry name" value="ENaC"/>
</dbReference>
<evidence type="ECO:0000256" key="6">
    <source>
        <dbReference type="ARBA" id="ARBA00023053"/>
    </source>
</evidence>
<evidence type="ECO:0000256" key="1">
    <source>
        <dbReference type="ARBA" id="ARBA00004141"/>
    </source>
</evidence>
<evidence type="ECO:0000256" key="2">
    <source>
        <dbReference type="ARBA" id="ARBA00022448"/>
    </source>
</evidence>
<proteinExistence type="inferred from homology"/>
<keyword evidence="4 11" id="KW-0812">Transmembrane</keyword>
<dbReference type="Gene3D" id="1.10.287.770">
    <property type="entry name" value="YojJ-like"/>
    <property type="match status" value="1"/>
</dbReference>
<evidence type="ECO:0000256" key="3">
    <source>
        <dbReference type="ARBA" id="ARBA00022461"/>
    </source>
</evidence>
<evidence type="ECO:0000256" key="7">
    <source>
        <dbReference type="ARBA" id="ARBA00023065"/>
    </source>
</evidence>
<dbReference type="GO" id="GO:0005886">
    <property type="term" value="C:plasma membrane"/>
    <property type="evidence" value="ECO:0007669"/>
    <property type="project" value="TreeGrafter"/>
</dbReference>
<comment type="similarity">
    <text evidence="11">Belongs to the amiloride-sensitive sodium channel (TC 1.A.6) family.</text>
</comment>
<keyword evidence="9 11" id="KW-0739">Sodium transport</keyword>
<evidence type="ECO:0000256" key="8">
    <source>
        <dbReference type="ARBA" id="ARBA00023136"/>
    </source>
</evidence>
<feature type="transmembrane region" description="Helical" evidence="12">
    <location>
        <begin position="199"/>
        <end position="221"/>
    </location>
</feature>
<keyword evidence="2 11" id="KW-0813">Transport</keyword>
<keyword evidence="6" id="KW-0915">Sodium</keyword>
<keyword evidence="3 11" id="KW-0894">Sodium channel</keyword>
<dbReference type="Pfam" id="PF00858">
    <property type="entry name" value="ASC"/>
    <property type="match status" value="1"/>
</dbReference>
<dbReference type="PANTHER" id="PTHR11690:SF248">
    <property type="entry name" value="PICKPOCKET 17, ISOFORM A"/>
    <property type="match status" value="1"/>
</dbReference>
<evidence type="ECO:0000313" key="13">
    <source>
        <dbReference type="Proteomes" id="UP000095280"/>
    </source>
</evidence>
<reference evidence="14 15" key="1">
    <citation type="submission" date="2016-11" db="UniProtKB">
        <authorList>
            <consortium name="WormBaseParasite"/>
        </authorList>
    </citation>
    <scope>IDENTIFICATION</scope>
</reference>
<evidence type="ECO:0000256" key="12">
    <source>
        <dbReference type="SAM" id="Phobius"/>
    </source>
</evidence>
<comment type="subcellular location">
    <subcellularLocation>
        <location evidence="1">Membrane</location>
        <topology evidence="1">Multi-pass membrane protein</topology>
    </subcellularLocation>
</comment>
<evidence type="ECO:0000256" key="10">
    <source>
        <dbReference type="ARBA" id="ARBA00023303"/>
    </source>
</evidence>
<keyword evidence="8 12" id="KW-0472">Membrane</keyword>
<evidence type="ECO:0000256" key="4">
    <source>
        <dbReference type="ARBA" id="ARBA00022692"/>
    </source>
</evidence>
<sequence length="241" mass="27625">MNMLQFDTIVSDYVNCADRKLRHGSFGEFSYTSGHCNFLELDAQLRRECNCTYDPMAFPMPRCGQLHKGQSLMSSIFDLFSCVNKISTENSVCSLPPCSQTEYAVSPLFYDWGINDFQWKWFWEFATNWEKGLVEYWQYRGLNASQRTQALRQPLVNFSEVSRHLSSVRIVRRSLQTTFETEVALTSAANLLSSLGGALSMYMGVTVTLVAEFAEFLVLVFRALRSRRRAVIEVQEAANKH</sequence>
<dbReference type="WBParaSite" id="maker-uti_cns_0009131-snap-gene-0.5-mRNA-1">
    <property type="protein sequence ID" value="maker-uti_cns_0009131-snap-gene-0.5-mRNA-1"/>
    <property type="gene ID" value="maker-uti_cns_0009131-snap-gene-0.5"/>
</dbReference>
<organism evidence="13 15">
    <name type="scientific">Macrostomum lignano</name>
    <dbReference type="NCBI Taxonomy" id="282301"/>
    <lineage>
        <taxon>Eukaryota</taxon>
        <taxon>Metazoa</taxon>
        <taxon>Spiralia</taxon>
        <taxon>Lophotrochozoa</taxon>
        <taxon>Platyhelminthes</taxon>
        <taxon>Rhabditophora</taxon>
        <taxon>Macrostomorpha</taxon>
        <taxon>Macrostomida</taxon>
        <taxon>Macrostomidae</taxon>
        <taxon>Macrostomum</taxon>
    </lineage>
</organism>
<evidence type="ECO:0000256" key="5">
    <source>
        <dbReference type="ARBA" id="ARBA00022989"/>
    </source>
</evidence>
<protein>
    <submittedName>
        <fullName evidence="14 15">Amiloride-sensitive sodium channel</fullName>
    </submittedName>
</protein>
<evidence type="ECO:0000256" key="9">
    <source>
        <dbReference type="ARBA" id="ARBA00023201"/>
    </source>
</evidence>
<evidence type="ECO:0000313" key="14">
    <source>
        <dbReference type="WBParaSite" id="maker-uti_cns_0000695-snap-gene-0.11-mRNA-1"/>
    </source>
</evidence>
<keyword evidence="13" id="KW-1185">Reference proteome</keyword>
<dbReference type="Proteomes" id="UP000095280">
    <property type="component" value="Unplaced"/>
</dbReference>
<keyword evidence="5 12" id="KW-1133">Transmembrane helix</keyword>
<evidence type="ECO:0000313" key="15">
    <source>
        <dbReference type="WBParaSite" id="maker-uti_cns_0009131-snap-gene-0.5-mRNA-1"/>
    </source>
</evidence>